<accession>A0A840UQY3</accession>
<evidence type="ECO:0000259" key="2">
    <source>
        <dbReference type="PROSITE" id="PS50943"/>
    </source>
</evidence>
<keyword evidence="1" id="KW-0238">DNA-binding</keyword>
<evidence type="ECO:0000313" key="4">
    <source>
        <dbReference type="Proteomes" id="UP000539642"/>
    </source>
</evidence>
<dbReference type="CDD" id="cd00093">
    <property type="entry name" value="HTH_XRE"/>
    <property type="match status" value="1"/>
</dbReference>
<reference evidence="3 4" key="1">
    <citation type="submission" date="2020-08" db="EMBL/GenBank/DDBJ databases">
        <title>Genomic Encyclopedia of Type Strains, Phase IV (KMG-IV): sequencing the most valuable type-strain genomes for metagenomic binning, comparative biology and taxonomic classification.</title>
        <authorList>
            <person name="Goeker M."/>
        </authorList>
    </citation>
    <scope>NUCLEOTIDE SEQUENCE [LARGE SCALE GENOMIC DNA]</scope>
    <source>
        <strain evidence="3 4">DSM 28570</strain>
    </source>
</reference>
<dbReference type="NCBIfam" id="TIGR02607">
    <property type="entry name" value="antidote_HigA"/>
    <property type="match status" value="1"/>
</dbReference>
<dbReference type="GO" id="GO:0003677">
    <property type="term" value="F:DNA binding"/>
    <property type="evidence" value="ECO:0007669"/>
    <property type="project" value="UniProtKB-KW"/>
</dbReference>
<dbReference type="SUPFAM" id="SSF47413">
    <property type="entry name" value="lambda repressor-like DNA-binding domains"/>
    <property type="match status" value="1"/>
</dbReference>
<dbReference type="Gene3D" id="1.10.260.40">
    <property type="entry name" value="lambda repressor-like DNA-binding domains"/>
    <property type="match status" value="1"/>
</dbReference>
<organism evidence="3 4">
    <name type="scientific">Desulfoprunum benzoelyticum</name>
    <dbReference type="NCBI Taxonomy" id="1506996"/>
    <lineage>
        <taxon>Bacteria</taxon>
        <taxon>Pseudomonadati</taxon>
        <taxon>Thermodesulfobacteriota</taxon>
        <taxon>Desulfobulbia</taxon>
        <taxon>Desulfobulbales</taxon>
        <taxon>Desulfobulbaceae</taxon>
        <taxon>Desulfoprunum</taxon>
    </lineage>
</organism>
<dbReference type="PANTHER" id="PTHR36924">
    <property type="entry name" value="ANTITOXIN HIGA-1"/>
    <property type="match status" value="1"/>
</dbReference>
<dbReference type="InterPro" id="IPR013430">
    <property type="entry name" value="Toxin_antidote_HigA"/>
</dbReference>
<feature type="domain" description="HTH cro/C1-type" evidence="2">
    <location>
        <begin position="23"/>
        <end position="70"/>
    </location>
</feature>
<protein>
    <submittedName>
        <fullName evidence="3">Addiction module HigA family antidote</fullName>
    </submittedName>
</protein>
<dbReference type="InterPro" id="IPR010982">
    <property type="entry name" value="Lambda_DNA-bd_dom_sf"/>
</dbReference>
<dbReference type="Pfam" id="PF01381">
    <property type="entry name" value="HTH_3"/>
    <property type="match status" value="1"/>
</dbReference>
<sequence length="101" mass="11510">MITTKQQPVSVGEMIVTEFLEPLGLSQDGLAKAMMVSRKTVNELCNNKRTITVDTALILAKVFGNTADFWLNLQKRNDIWNAMHSPKRRARIDRVQPIQRT</sequence>
<dbReference type="Proteomes" id="UP000539642">
    <property type="component" value="Unassembled WGS sequence"/>
</dbReference>
<dbReference type="RefSeq" id="WP_183350418.1">
    <property type="nucleotide sequence ID" value="NZ_JACHEO010000008.1"/>
</dbReference>
<dbReference type="PROSITE" id="PS50943">
    <property type="entry name" value="HTH_CROC1"/>
    <property type="match status" value="1"/>
</dbReference>
<proteinExistence type="predicted"/>
<dbReference type="PANTHER" id="PTHR36924:SF1">
    <property type="entry name" value="ANTITOXIN HIGA-1"/>
    <property type="match status" value="1"/>
</dbReference>
<name>A0A840UQY3_9BACT</name>
<evidence type="ECO:0000313" key="3">
    <source>
        <dbReference type="EMBL" id="MBB5348055.1"/>
    </source>
</evidence>
<comment type="caution">
    <text evidence="3">The sequence shown here is derived from an EMBL/GenBank/DDBJ whole genome shotgun (WGS) entry which is preliminary data.</text>
</comment>
<keyword evidence="4" id="KW-1185">Reference proteome</keyword>
<dbReference type="EMBL" id="JACHEO010000008">
    <property type="protein sequence ID" value="MBB5348055.1"/>
    <property type="molecule type" value="Genomic_DNA"/>
</dbReference>
<dbReference type="InterPro" id="IPR001387">
    <property type="entry name" value="Cro/C1-type_HTH"/>
</dbReference>
<dbReference type="AlphaFoldDB" id="A0A840UQY3"/>
<gene>
    <name evidence="3" type="ORF">HNQ81_001786</name>
</gene>
<evidence type="ECO:0000256" key="1">
    <source>
        <dbReference type="ARBA" id="ARBA00023125"/>
    </source>
</evidence>
<dbReference type="SMART" id="SM00530">
    <property type="entry name" value="HTH_XRE"/>
    <property type="match status" value="1"/>
</dbReference>